<dbReference type="GO" id="GO:0005886">
    <property type="term" value="C:plasma membrane"/>
    <property type="evidence" value="ECO:0007669"/>
    <property type="project" value="UniProtKB-SubCell"/>
</dbReference>
<evidence type="ECO:0000313" key="2">
    <source>
        <dbReference type="EMBL" id="MBC5637739.1"/>
    </source>
</evidence>
<comment type="caution">
    <text evidence="2">The sequence shown here is derived from an EMBL/GenBank/DDBJ whole genome shotgun (WGS) entry which is preliminary data.</text>
</comment>
<feature type="transmembrane region" description="Helical" evidence="1">
    <location>
        <begin position="109"/>
        <end position="128"/>
    </location>
</feature>
<dbReference type="PANTHER" id="PTHR37305:SF1">
    <property type="entry name" value="MEMBRANE PROTEIN"/>
    <property type="match status" value="1"/>
</dbReference>
<feature type="transmembrane region" description="Helical" evidence="1">
    <location>
        <begin position="21"/>
        <end position="40"/>
    </location>
</feature>
<dbReference type="PANTHER" id="PTHR37305">
    <property type="entry name" value="INTEGRAL MEMBRANE PROTEIN-RELATED"/>
    <property type="match status" value="1"/>
</dbReference>
<dbReference type="AlphaFoldDB" id="A0A923L789"/>
<feature type="transmembrane region" description="Helical" evidence="1">
    <location>
        <begin position="149"/>
        <end position="182"/>
    </location>
</feature>
<sequence length="316" mass="35538">MVKFYRLVNNEVQKIYIQKSTWVMYILLALIVLVGAIINLTTDLVVKDYDENNWREELQAENTELMEEIEEIGLLGDINTSLIEQNNYYLEHDIQPPGYGAWQYVLENVFLVSLISLFTIIVAAGILANEFKWGTIKLILIRPISRAKILLSKYVAVLLFAIYTLIFLVIFSVIVGALFFGIDGLNPYMVVEKASGLEYAPIIKEVAVGYGLKVVNLVMMATFAFMISSIFRSSGIAIGTAVFLMLAGNSIVLFFAEHSWSKYILFANTDLSQYLNGSEPFIEGMSLTFSSIVLGIYFAIFIIASWLVFTKRDVAS</sequence>
<feature type="transmembrane region" description="Helical" evidence="1">
    <location>
        <begin position="287"/>
        <end position="309"/>
    </location>
</feature>
<proteinExistence type="predicted"/>
<protein>
    <submittedName>
        <fullName evidence="2">ABC transporter permease</fullName>
    </submittedName>
</protein>
<organism evidence="2 3">
    <name type="scientific">Ornithinibacillus hominis</name>
    <dbReference type="NCBI Taxonomy" id="2763055"/>
    <lineage>
        <taxon>Bacteria</taxon>
        <taxon>Bacillati</taxon>
        <taxon>Bacillota</taxon>
        <taxon>Bacilli</taxon>
        <taxon>Bacillales</taxon>
        <taxon>Bacillaceae</taxon>
        <taxon>Ornithinibacillus</taxon>
    </lineage>
</organism>
<name>A0A923L789_9BACI</name>
<dbReference type="Proteomes" id="UP000637359">
    <property type="component" value="Unassembled WGS sequence"/>
</dbReference>
<evidence type="ECO:0000313" key="3">
    <source>
        <dbReference type="Proteomes" id="UP000637359"/>
    </source>
</evidence>
<feature type="transmembrane region" description="Helical" evidence="1">
    <location>
        <begin position="202"/>
        <end position="227"/>
    </location>
</feature>
<keyword evidence="1" id="KW-0472">Membrane</keyword>
<evidence type="ECO:0000256" key="1">
    <source>
        <dbReference type="SAM" id="Phobius"/>
    </source>
</evidence>
<feature type="transmembrane region" description="Helical" evidence="1">
    <location>
        <begin position="234"/>
        <end position="256"/>
    </location>
</feature>
<keyword evidence="1" id="KW-1133">Transmembrane helix</keyword>
<keyword evidence="3" id="KW-1185">Reference proteome</keyword>
<dbReference type="Pfam" id="PF12679">
    <property type="entry name" value="ABC2_membrane_2"/>
    <property type="match status" value="1"/>
</dbReference>
<dbReference type="RefSeq" id="WP_186870444.1">
    <property type="nucleotide sequence ID" value="NZ_JACOOL010000009.1"/>
</dbReference>
<gene>
    <name evidence="2" type="ORF">H8S33_13060</name>
</gene>
<keyword evidence="1" id="KW-0812">Transmembrane</keyword>
<reference evidence="2" key="1">
    <citation type="submission" date="2020-08" db="EMBL/GenBank/DDBJ databases">
        <title>Genome public.</title>
        <authorList>
            <person name="Liu C."/>
            <person name="Sun Q."/>
        </authorList>
    </citation>
    <scope>NUCLEOTIDE SEQUENCE</scope>
    <source>
        <strain evidence="2">BX22</strain>
    </source>
</reference>
<accession>A0A923L789</accession>
<dbReference type="EMBL" id="JACOOL010000009">
    <property type="protein sequence ID" value="MBC5637739.1"/>
    <property type="molecule type" value="Genomic_DNA"/>
</dbReference>
<dbReference type="GO" id="GO:0140359">
    <property type="term" value="F:ABC-type transporter activity"/>
    <property type="evidence" value="ECO:0007669"/>
    <property type="project" value="InterPro"/>
</dbReference>